<dbReference type="AlphaFoldDB" id="A0A6H9T2V0"/>
<protein>
    <submittedName>
        <fullName evidence="2">Uncharacterized protein</fullName>
    </submittedName>
</protein>
<feature type="region of interest" description="Disordered" evidence="1">
    <location>
        <begin position="38"/>
        <end position="63"/>
    </location>
</feature>
<proteinExistence type="predicted"/>
<dbReference type="RefSeq" id="WP_151068015.1">
    <property type="nucleotide sequence ID" value="NZ_CABVPL010000054.1"/>
</dbReference>
<evidence type="ECO:0000256" key="1">
    <source>
        <dbReference type="SAM" id="MobiDB-lite"/>
    </source>
</evidence>
<accession>A0A6H9T2V0</accession>
<dbReference type="GeneID" id="99792641"/>
<evidence type="ECO:0000313" key="3">
    <source>
        <dbReference type="Proteomes" id="UP000430232"/>
    </source>
</evidence>
<evidence type="ECO:0000313" key="2">
    <source>
        <dbReference type="EMBL" id="KAB0632532.1"/>
    </source>
</evidence>
<sequence length="63" mass="6924">MKHPQLSRRANSPTMFRTIGAARACGRFADVAGVAVASRDRARDGGRERPGIAPRQFDNLETR</sequence>
<organism evidence="2 3">
    <name type="scientific">Burkholderia latens</name>
    <dbReference type="NCBI Taxonomy" id="488446"/>
    <lineage>
        <taxon>Bacteria</taxon>
        <taxon>Pseudomonadati</taxon>
        <taxon>Pseudomonadota</taxon>
        <taxon>Betaproteobacteria</taxon>
        <taxon>Burkholderiales</taxon>
        <taxon>Burkholderiaceae</taxon>
        <taxon>Burkholderia</taxon>
        <taxon>Burkholderia cepacia complex</taxon>
    </lineage>
</organism>
<keyword evidence="3" id="KW-1185">Reference proteome</keyword>
<feature type="compositionally biased region" description="Basic and acidic residues" evidence="1">
    <location>
        <begin position="38"/>
        <end position="50"/>
    </location>
</feature>
<name>A0A6H9T2V0_9BURK</name>
<dbReference type="OrthoDB" id="9030384at2"/>
<comment type="caution">
    <text evidence="2">The sequence shown here is derived from an EMBL/GenBank/DDBJ whole genome shotgun (WGS) entry which is preliminary data.</text>
</comment>
<dbReference type="Proteomes" id="UP000430232">
    <property type="component" value="Unassembled WGS sequence"/>
</dbReference>
<dbReference type="EMBL" id="VZOJ01000129">
    <property type="protein sequence ID" value="KAB0632532.1"/>
    <property type="molecule type" value="Genomic_DNA"/>
</dbReference>
<reference evidence="2 3" key="1">
    <citation type="submission" date="2019-09" db="EMBL/GenBank/DDBJ databases">
        <title>Draft genome sequences of 48 bacterial type strains from the CCUG.</title>
        <authorList>
            <person name="Tunovic T."/>
            <person name="Pineiro-Iglesias B."/>
            <person name="Unosson C."/>
            <person name="Inganas E."/>
            <person name="Ohlen M."/>
            <person name="Cardew S."/>
            <person name="Jensie-Markopoulos S."/>
            <person name="Salva-Serra F."/>
            <person name="Jaen-Luchoro D."/>
            <person name="Karlsson R."/>
            <person name="Svensson-Stadler L."/>
            <person name="Chun J."/>
            <person name="Moore E."/>
        </authorList>
    </citation>
    <scope>NUCLEOTIDE SEQUENCE [LARGE SCALE GENOMIC DNA]</scope>
    <source>
        <strain evidence="2 3">CCUG 54555</strain>
    </source>
</reference>
<gene>
    <name evidence="2" type="ORF">F7R21_29370</name>
</gene>